<evidence type="ECO:0000313" key="7">
    <source>
        <dbReference type="EMBL" id="CAE0616714.1"/>
    </source>
</evidence>
<dbReference type="Pfam" id="PF07998">
    <property type="entry name" value="Peptidase_M54"/>
    <property type="match status" value="1"/>
</dbReference>
<evidence type="ECO:0000256" key="2">
    <source>
        <dbReference type="ARBA" id="ARBA00022670"/>
    </source>
</evidence>
<dbReference type="Gene3D" id="3.40.390.10">
    <property type="entry name" value="Collagenase (Catalytic Domain)"/>
    <property type="match status" value="1"/>
</dbReference>
<organism evidence="7">
    <name type="scientific">Oxyrrhis marina</name>
    <name type="common">Dinoflagellate</name>
    <dbReference type="NCBI Taxonomy" id="2969"/>
    <lineage>
        <taxon>Eukaryota</taxon>
        <taxon>Sar</taxon>
        <taxon>Alveolata</taxon>
        <taxon>Dinophyceae</taxon>
        <taxon>Oxyrrhinales</taxon>
        <taxon>Oxyrrhinaceae</taxon>
        <taxon>Oxyrrhis</taxon>
    </lineage>
</organism>
<comment type="cofactor">
    <cofactor evidence="1">
        <name>Zn(2+)</name>
        <dbReference type="ChEBI" id="CHEBI:29105"/>
    </cofactor>
</comment>
<dbReference type="InterPro" id="IPR024079">
    <property type="entry name" value="MetalloPept_cat_dom_sf"/>
</dbReference>
<dbReference type="SUPFAM" id="SSF55486">
    <property type="entry name" value="Metalloproteases ('zincins'), catalytic domain"/>
    <property type="match status" value="1"/>
</dbReference>
<keyword evidence="4" id="KW-0378">Hydrolase</keyword>
<dbReference type="PANTHER" id="PTHR15910:SF1">
    <property type="entry name" value="ARCHAEMETZINCIN-2"/>
    <property type="match status" value="1"/>
</dbReference>
<dbReference type="InterPro" id="IPR012962">
    <property type="entry name" value="Pept_M54_archaemetzincn"/>
</dbReference>
<keyword evidence="3" id="KW-0479">Metal-binding</keyword>
<dbReference type="GO" id="GO:0046872">
    <property type="term" value="F:metal ion binding"/>
    <property type="evidence" value="ECO:0007669"/>
    <property type="project" value="UniProtKB-KW"/>
</dbReference>
<dbReference type="GO" id="GO:0008237">
    <property type="term" value="F:metallopeptidase activity"/>
    <property type="evidence" value="ECO:0007669"/>
    <property type="project" value="UniProtKB-KW"/>
</dbReference>
<keyword evidence="6" id="KW-0482">Metalloprotease</keyword>
<evidence type="ECO:0000256" key="6">
    <source>
        <dbReference type="ARBA" id="ARBA00023049"/>
    </source>
</evidence>
<proteinExistence type="predicted"/>
<evidence type="ECO:0000256" key="1">
    <source>
        <dbReference type="ARBA" id="ARBA00001947"/>
    </source>
</evidence>
<evidence type="ECO:0000256" key="4">
    <source>
        <dbReference type="ARBA" id="ARBA00022801"/>
    </source>
</evidence>
<evidence type="ECO:0000256" key="3">
    <source>
        <dbReference type="ARBA" id="ARBA00022723"/>
    </source>
</evidence>
<protein>
    <submittedName>
        <fullName evidence="7">Uncharacterized protein</fullName>
    </submittedName>
</protein>
<gene>
    <name evidence="7" type="ORF">OMAR00292_LOCUS2590</name>
</gene>
<name>A0A7S3XHR1_OXYMA</name>
<sequence>MDRVGVFSFARHHPEFYNGVHAKNSKLGGGEMVSWWLDCVRTCLHELGHLLGMRHCIYFRCLMNGNNGPGDSAGRTTFLCPVCLRKVLSVCAGDECGTAAVAVERYKGIIRALAAQTLEPQQEHLLQLCPSQRAKSCCDPTTADHDEPNVSD</sequence>
<dbReference type="EMBL" id="HBIT01005282">
    <property type="protein sequence ID" value="CAE0616714.1"/>
    <property type="molecule type" value="Transcribed_RNA"/>
</dbReference>
<dbReference type="AlphaFoldDB" id="A0A7S3XHR1"/>
<dbReference type="GO" id="GO:0006508">
    <property type="term" value="P:proteolysis"/>
    <property type="evidence" value="ECO:0007669"/>
    <property type="project" value="UniProtKB-KW"/>
</dbReference>
<evidence type="ECO:0000256" key="5">
    <source>
        <dbReference type="ARBA" id="ARBA00022833"/>
    </source>
</evidence>
<accession>A0A7S3XHR1</accession>
<reference evidence="7" key="1">
    <citation type="submission" date="2021-01" db="EMBL/GenBank/DDBJ databases">
        <authorList>
            <person name="Corre E."/>
            <person name="Pelletier E."/>
            <person name="Niang G."/>
            <person name="Scheremetjew M."/>
            <person name="Finn R."/>
            <person name="Kale V."/>
            <person name="Holt S."/>
            <person name="Cochrane G."/>
            <person name="Meng A."/>
            <person name="Brown T."/>
            <person name="Cohen L."/>
        </authorList>
    </citation>
    <scope>NUCLEOTIDE SEQUENCE</scope>
    <source>
        <strain evidence="7">CCMP1795</strain>
    </source>
</reference>
<dbReference type="PANTHER" id="PTHR15910">
    <property type="entry name" value="ARCHAEMETZINCIN"/>
    <property type="match status" value="1"/>
</dbReference>
<keyword evidence="5" id="KW-0862">Zinc</keyword>
<keyword evidence="2" id="KW-0645">Protease</keyword>